<organism evidence="1 2">
    <name type="scientific">Vreelandella salicampi</name>
    <dbReference type="NCBI Taxonomy" id="1449798"/>
    <lineage>
        <taxon>Bacteria</taxon>
        <taxon>Pseudomonadati</taxon>
        <taxon>Pseudomonadota</taxon>
        <taxon>Gammaproteobacteria</taxon>
        <taxon>Oceanospirillales</taxon>
        <taxon>Halomonadaceae</taxon>
        <taxon>Vreelandella</taxon>
    </lineage>
</organism>
<comment type="caution">
    <text evidence="1">The sequence shown here is derived from an EMBL/GenBank/DDBJ whole genome shotgun (WGS) entry which is preliminary data.</text>
</comment>
<reference evidence="1 2" key="1">
    <citation type="journal article" date="2015" name="Int. J. Syst. Evol. Microbiol.">
        <title>Halomonas salicampi sp. nov., a halotolerant and alkalitolerant bacterium isolated from a saltern soil.</title>
        <authorList>
            <person name="Lee J.C."/>
            <person name="Kim Y.S."/>
            <person name="Yun B.S."/>
            <person name="Whang K.S."/>
        </authorList>
    </citation>
    <scope>NUCLEOTIDE SEQUENCE [LARGE SCALE GENOMIC DNA]</scope>
    <source>
        <strain evidence="1 2">BH103</strain>
    </source>
</reference>
<evidence type="ECO:0000313" key="2">
    <source>
        <dbReference type="Proteomes" id="UP000586119"/>
    </source>
</evidence>
<evidence type="ECO:0008006" key="3">
    <source>
        <dbReference type="Google" id="ProtNLM"/>
    </source>
</evidence>
<accession>A0A7Z0LK16</accession>
<proteinExistence type="predicted"/>
<dbReference type="EMBL" id="JACCDF010000003">
    <property type="protein sequence ID" value="NYS60328.1"/>
    <property type="molecule type" value="Genomic_DNA"/>
</dbReference>
<protein>
    <recommendedName>
        <fullName evidence="3">Tetratricopeptide repeat protein</fullName>
    </recommendedName>
</protein>
<dbReference type="AlphaFoldDB" id="A0A7Z0LK16"/>
<name>A0A7Z0LK16_9GAMM</name>
<sequence length="100" mass="11238">MANLLVQRANSAFKKGDYRSAKALYQEAANQYGSQLFAANVAVCEKALAKGRPKKINAALTPQPRLSNDAISQQLSDTQQLLEHYYNRCQELEYQLIDKC</sequence>
<dbReference type="RefSeq" id="WP_179929658.1">
    <property type="nucleotide sequence ID" value="NZ_JACCDF010000003.1"/>
</dbReference>
<keyword evidence="2" id="KW-1185">Reference proteome</keyword>
<dbReference type="Proteomes" id="UP000586119">
    <property type="component" value="Unassembled WGS sequence"/>
</dbReference>
<evidence type="ECO:0000313" key="1">
    <source>
        <dbReference type="EMBL" id="NYS60328.1"/>
    </source>
</evidence>
<gene>
    <name evidence="1" type="ORF">HZS81_06060</name>
</gene>